<keyword evidence="3" id="KW-1185">Reference proteome</keyword>
<reference evidence="3" key="1">
    <citation type="journal article" date="2017" name="Genome Biol.">
        <title>Comparative genomics reveals high biological diversity and specific adaptations in the industrially and medically important fungal genus Aspergillus.</title>
        <authorList>
            <person name="de Vries R.P."/>
            <person name="Riley R."/>
            <person name="Wiebenga A."/>
            <person name="Aguilar-Osorio G."/>
            <person name="Amillis S."/>
            <person name="Uchima C.A."/>
            <person name="Anderluh G."/>
            <person name="Asadollahi M."/>
            <person name="Askin M."/>
            <person name="Barry K."/>
            <person name="Battaglia E."/>
            <person name="Bayram O."/>
            <person name="Benocci T."/>
            <person name="Braus-Stromeyer S.A."/>
            <person name="Caldana C."/>
            <person name="Canovas D."/>
            <person name="Cerqueira G.C."/>
            <person name="Chen F."/>
            <person name="Chen W."/>
            <person name="Choi C."/>
            <person name="Clum A."/>
            <person name="Dos Santos R.A."/>
            <person name="Damasio A.R."/>
            <person name="Diallinas G."/>
            <person name="Emri T."/>
            <person name="Fekete E."/>
            <person name="Flipphi M."/>
            <person name="Freyberg S."/>
            <person name="Gallo A."/>
            <person name="Gournas C."/>
            <person name="Habgood R."/>
            <person name="Hainaut M."/>
            <person name="Harispe M.L."/>
            <person name="Henrissat B."/>
            <person name="Hilden K.S."/>
            <person name="Hope R."/>
            <person name="Hossain A."/>
            <person name="Karabika E."/>
            <person name="Karaffa L."/>
            <person name="Karanyi Z."/>
            <person name="Krasevec N."/>
            <person name="Kuo A."/>
            <person name="Kusch H."/>
            <person name="LaButti K."/>
            <person name="Lagendijk E.L."/>
            <person name="Lapidus A."/>
            <person name="Levasseur A."/>
            <person name="Lindquist E."/>
            <person name="Lipzen A."/>
            <person name="Logrieco A.F."/>
            <person name="MacCabe A."/>
            <person name="Maekelae M.R."/>
            <person name="Malavazi I."/>
            <person name="Melin P."/>
            <person name="Meyer V."/>
            <person name="Mielnichuk N."/>
            <person name="Miskei M."/>
            <person name="Molnar A.P."/>
            <person name="Mule G."/>
            <person name="Ngan C.Y."/>
            <person name="Orejas M."/>
            <person name="Orosz E."/>
            <person name="Ouedraogo J.P."/>
            <person name="Overkamp K.M."/>
            <person name="Park H.-S."/>
            <person name="Perrone G."/>
            <person name="Piumi F."/>
            <person name="Punt P.J."/>
            <person name="Ram A.F."/>
            <person name="Ramon A."/>
            <person name="Rauscher S."/>
            <person name="Record E."/>
            <person name="Riano-Pachon D.M."/>
            <person name="Robert V."/>
            <person name="Roehrig J."/>
            <person name="Ruller R."/>
            <person name="Salamov A."/>
            <person name="Salih N.S."/>
            <person name="Samson R.A."/>
            <person name="Sandor E."/>
            <person name="Sanguinetti M."/>
            <person name="Schuetze T."/>
            <person name="Sepcic K."/>
            <person name="Shelest E."/>
            <person name="Sherlock G."/>
            <person name="Sophianopoulou V."/>
            <person name="Squina F.M."/>
            <person name="Sun H."/>
            <person name="Susca A."/>
            <person name="Todd R.B."/>
            <person name="Tsang A."/>
            <person name="Unkles S.E."/>
            <person name="van de Wiele N."/>
            <person name="van Rossen-Uffink D."/>
            <person name="Oliveira J.V."/>
            <person name="Vesth T.C."/>
            <person name="Visser J."/>
            <person name="Yu J.-H."/>
            <person name="Zhou M."/>
            <person name="Andersen M.R."/>
            <person name="Archer D.B."/>
            <person name="Baker S.E."/>
            <person name="Benoit I."/>
            <person name="Brakhage A.A."/>
            <person name="Braus G.H."/>
            <person name="Fischer R."/>
            <person name="Frisvad J.C."/>
            <person name="Goldman G.H."/>
            <person name="Houbraken J."/>
            <person name="Oakley B."/>
            <person name="Pocsi I."/>
            <person name="Scazzocchio C."/>
            <person name="Seiboth B."/>
            <person name="vanKuyk P.A."/>
            <person name="Wortman J."/>
            <person name="Dyer P.S."/>
            <person name="Grigoriev I.V."/>
        </authorList>
    </citation>
    <scope>NUCLEOTIDE SEQUENCE [LARGE SCALE GENOMIC DNA]</scope>
    <source>
        <strain evidence="3">CBS 583.65</strain>
    </source>
</reference>
<dbReference type="InterPro" id="IPR054289">
    <property type="entry name" value="DUF7025"/>
</dbReference>
<dbReference type="InterPro" id="IPR027417">
    <property type="entry name" value="P-loop_NTPase"/>
</dbReference>
<evidence type="ECO:0000313" key="2">
    <source>
        <dbReference type="EMBL" id="OJI96480.1"/>
    </source>
</evidence>
<dbReference type="EMBL" id="KV878125">
    <property type="protein sequence ID" value="OJI96480.1"/>
    <property type="molecule type" value="Genomic_DNA"/>
</dbReference>
<dbReference type="PANTHER" id="PTHR46411:SF3">
    <property type="entry name" value="AAA+ ATPASE DOMAIN-CONTAINING PROTEIN"/>
    <property type="match status" value="1"/>
</dbReference>
<evidence type="ECO:0000259" key="1">
    <source>
        <dbReference type="SMART" id="SM00382"/>
    </source>
</evidence>
<dbReference type="Pfam" id="PF00004">
    <property type="entry name" value="AAA"/>
    <property type="match status" value="1"/>
</dbReference>
<dbReference type="InterPro" id="IPR003959">
    <property type="entry name" value="ATPase_AAA_core"/>
</dbReference>
<dbReference type="InterPro" id="IPR003593">
    <property type="entry name" value="AAA+_ATPase"/>
</dbReference>
<dbReference type="GO" id="GO:0016887">
    <property type="term" value="F:ATP hydrolysis activity"/>
    <property type="evidence" value="ECO:0007669"/>
    <property type="project" value="InterPro"/>
</dbReference>
<dbReference type="AlphaFoldDB" id="A0A1L9P4M8"/>
<feature type="domain" description="AAA+ ATPase" evidence="1">
    <location>
        <begin position="403"/>
        <end position="528"/>
    </location>
</feature>
<dbReference type="GeneID" id="63729565"/>
<accession>A0A1L9P4M8</accession>
<dbReference type="VEuPathDB" id="FungiDB:ASPVEDRAFT_48662"/>
<dbReference type="PANTHER" id="PTHR46411">
    <property type="entry name" value="FAMILY ATPASE, PUTATIVE-RELATED"/>
    <property type="match status" value="1"/>
</dbReference>
<dbReference type="Pfam" id="PF22942">
    <property type="entry name" value="DUF7025"/>
    <property type="match status" value="1"/>
</dbReference>
<evidence type="ECO:0000313" key="3">
    <source>
        <dbReference type="Proteomes" id="UP000184073"/>
    </source>
</evidence>
<organism evidence="2 3">
    <name type="scientific">Aspergillus versicolor CBS 583.65</name>
    <dbReference type="NCBI Taxonomy" id="1036611"/>
    <lineage>
        <taxon>Eukaryota</taxon>
        <taxon>Fungi</taxon>
        <taxon>Dikarya</taxon>
        <taxon>Ascomycota</taxon>
        <taxon>Pezizomycotina</taxon>
        <taxon>Eurotiomycetes</taxon>
        <taxon>Eurotiomycetidae</taxon>
        <taxon>Eurotiales</taxon>
        <taxon>Aspergillaceae</taxon>
        <taxon>Aspergillus</taxon>
        <taxon>Aspergillus subgen. Nidulantes</taxon>
    </lineage>
</organism>
<name>A0A1L9P4M8_ASPVE</name>
<dbReference type="GO" id="GO:0005524">
    <property type="term" value="F:ATP binding"/>
    <property type="evidence" value="ECO:0007669"/>
    <property type="project" value="InterPro"/>
</dbReference>
<dbReference type="CDD" id="cd19481">
    <property type="entry name" value="RecA-like_protease"/>
    <property type="match status" value="1"/>
</dbReference>
<dbReference type="Proteomes" id="UP000184073">
    <property type="component" value="Unassembled WGS sequence"/>
</dbReference>
<dbReference type="STRING" id="1036611.A0A1L9P4M8"/>
<dbReference type="SMART" id="SM00382">
    <property type="entry name" value="AAA"/>
    <property type="match status" value="1"/>
</dbReference>
<sequence length="603" mass="68019">MGEQPPGPQDGEAAPGSICETYELYQTAPDRRGRPSWTHELPNDLVTPAENSLSSKYALLVRKVKCYDGKRSLKMHSIVIQSELLKKFLARVMDNYRGLTLTLDRVEIEAPFKPFVHRWKQFCEATESEKDATTLQHARLLHGVLNEELKDTISRRNDLVQNGVMTIDLVWALFEPGSPILSVVDGHQRAFEFQSGSFDRNGNYVISSQYIDWDGAKFGYSTASLQIKSYEGTLPIANLSVCPLVFHSNAARLRRDLASRGQLWEGYRGYHYKQYEGPAKGFDRFSGRETKLNIRGRIVIDTEAYNTFEPEGGISLSGTIDGALSEDQQLIATPILRGYALQEKAWVGVFVDRVQDITWDTMAFDSLVLPHAQQGFKRLILGMAQVQSRKRGTFDDVIQGKGRGVIMLLRGPPGVGKTLTAESVAEVMKVPLYILSAGDLGTDPKAVEAKLRDIMSMIPRWGATVLLDEADVFMEARDTVDLKRNELVSIFLRLLEYYEGILFLTTNRAEQIDPAFESRIHLSIRYPELTPESRRQIWSQLIAARDIQPFSDAELDYVSNLELNGRQIKNVLKTAHLMAQAEACQLKYEHVRIVLDLRDRVGS</sequence>
<gene>
    <name evidence="2" type="ORF">ASPVEDRAFT_48662</name>
</gene>
<dbReference type="Gene3D" id="3.40.50.300">
    <property type="entry name" value="P-loop containing nucleotide triphosphate hydrolases"/>
    <property type="match status" value="1"/>
</dbReference>
<proteinExistence type="predicted"/>
<dbReference type="SUPFAM" id="SSF52540">
    <property type="entry name" value="P-loop containing nucleoside triphosphate hydrolases"/>
    <property type="match status" value="1"/>
</dbReference>
<dbReference type="OrthoDB" id="10042665at2759"/>
<protein>
    <recommendedName>
        <fullName evidence="1">AAA+ ATPase domain-containing protein</fullName>
    </recommendedName>
</protein>
<dbReference type="RefSeq" id="XP_040662243.1">
    <property type="nucleotide sequence ID" value="XM_040814054.1"/>
</dbReference>